<keyword evidence="3" id="KW-1185">Reference proteome</keyword>
<proteinExistence type="predicted"/>
<accession>A0A7W7L1T3</accession>
<dbReference type="PANTHER" id="PTHR35399:SF2">
    <property type="entry name" value="DUF839 DOMAIN-CONTAINING PROTEIN"/>
    <property type="match status" value="1"/>
</dbReference>
<feature type="region of interest" description="Disordered" evidence="1">
    <location>
        <begin position="1"/>
        <end position="28"/>
    </location>
</feature>
<dbReference type="AlphaFoldDB" id="A0A7W7L1T3"/>
<dbReference type="PANTHER" id="PTHR35399">
    <property type="entry name" value="SLR8030 PROTEIN"/>
    <property type="match status" value="1"/>
</dbReference>
<evidence type="ECO:0000313" key="2">
    <source>
        <dbReference type="EMBL" id="MBB4882087.1"/>
    </source>
</evidence>
<name>A0A7W7L1T3_9MICC</name>
<evidence type="ECO:0000313" key="3">
    <source>
        <dbReference type="Proteomes" id="UP000560081"/>
    </source>
</evidence>
<organism evidence="2 3">
    <name type="scientific">Micrococcus flavus</name>
    <dbReference type="NCBI Taxonomy" id="384602"/>
    <lineage>
        <taxon>Bacteria</taxon>
        <taxon>Bacillati</taxon>
        <taxon>Actinomycetota</taxon>
        <taxon>Actinomycetes</taxon>
        <taxon>Micrococcales</taxon>
        <taxon>Micrococcaceae</taxon>
        <taxon>Micrococcus</taxon>
    </lineage>
</organism>
<evidence type="ECO:0000256" key="1">
    <source>
        <dbReference type="SAM" id="MobiDB-lite"/>
    </source>
</evidence>
<dbReference type="Proteomes" id="UP000560081">
    <property type="component" value="Unassembled WGS sequence"/>
</dbReference>
<dbReference type="InterPro" id="IPR008557">
    <property type="entry name" value="PhoX"/>
</dbReference>
<gene>
    <name evidence="2" type="ORF">BJ976_000438</name>
</gene>
<protein>
    <submittedName>
        <fullName evidence="2">Secreted PhoX family phosphatase</fullName>
    </submittedName>
</protein>
<reference evidence="2 3" key="1">
    <citation type="submission" date="2020-08" db="EMBL/GenBank/DDBJ databases">
        <title>Sequencing the genomes of 1000 actinobacteria strains.</title>
        <authorList>
            <person name="Klenk H.-P."/>
        </authorList>
    </citation>
    <scope>NUCLEOTIDE SEQUENCE [LARGE SCALE GENOMIC DNA]</scope>
    <source>
        <strain evidence="2 3">DSM 19079</strain>
    </source>
</reference>
<comment type="caution">
    <text evidence="2">The sequence shown here is derived from an EMBL/GenBank/DDBJ whole genome shotgun (WGS) entry which is preliminary data.</text>
</comment>
<dbReference type="EMBL" id="JACHMC010000001">
    <property type="protein sequence ID" value="MBB4882087.1"/>
    <property type="molecule type" value="Genomic_DNA"/>
</dbReference>
<dbReference type="Pfam" id="PF05787">
    <property type="entry name" value="PhoX"/>
    <property type="match status" value="1"/>
</dbReference>
<sequence length="240" mass="25939">MIGGQVAQAPEALADNGRPPRGGGKLDFEPIAPVMRTVDDVTVPAGYDWGTIIRWGDPLFADSPEFDIRHQTGASAAAQFGYNNDYLNIISDGGNDRRGYLVSHHEYTNEYIMFSPEYIASNPQDVVDAGIQSHGLSIVDLERAEKGGKWDYVRGGRRNRRITGTTPFRVTGPAAGSDLLKTVEDPTGTRVLGTLNNCAGGTTPWGTVLSGEENFNQYFVGRGTPEEARYGIGTKPTSRG</sequence>